<evidence type="ECO:0000313" key="3">
    <source>
        <dbReference type="EMBL" id="TKR72389.1"/>
    </source>
</evidence>
<feature type="domain" description="Peptidase M13 C-terminal" evidence="2">
    <location>
        <begin position="618"/>
        <end position="820"/>
    </location>
</feature>
<dbReference type="PROSITE" id="PS51885">
    <property type="entry name" value="NEPRILYSIN"/>
    <property type="match status" value="1"/>
</dbReference>
<dbReference type="InterPro" id="IPR018497">
    <property type="entry name" value="Peptidase_M13_C"/>
</dbReference>
<keyword evidence="4" id="KW-1185">Reference proteome</keyword>
<evidence type="ECO:0000259" key="2">
    <source>
        <dbReference type="Pfam" id="PF01431"/>
    </source>
</evidence>
<keyword evidence="1" id="KW-0472">Membrane</keyword>
<dbReference type="Proteomes" id="UP000298663">
    <property type="component" value="Unassembled WGS sequence"/>
</dbReference>
<dbReference type="GO" id="GO:0005886">
    <property type="term" value="C:plasma membrane"/>
    <property type="evidence" value="ECO:0007669"/>
    <property type="project" value="TreeGrafter"/>
</dbReference>
<evidence type="ECO:0000313" key="4">
    <source>
        <dbReference type="Proteomes" id="UP000298663"/>
    </source>
</evidence>
<comment type="caution">
    <text evidence="3">The sequence shown here is derived from an EMBL/GenBank/DDBJ whole genome shotgun (WGS) entry which is preliminary data.</text>
</comment>
<protein>
    <recommendedName>
        <fullName evidence="2">Peptidase M13 C-terminal domain-containing protein</fullName>
    </recommendedName>
</protein>
<sequence>MGGDLRRNHFGYVVVSTRDPSKRSIFRQPMEFQEVHKYLSVHLLVLPHFPLTFTVKQVVLPKLRAQYAALTLSHQFRPYFNRIQLRLLIEKGRYLSDAKKDELCRLFYKVVEAIKAKANYAKNRYPWLIFDRYNPSNVPKQPSPKNRPKTVETAPQSPQNVILHTKSGVGGVSIAFSNFRKICQAIFQLAFFLSLLAPFLFPLFLPYVYHHQPACSPLKQTYALKSRLLFGLLPPFSKIHSCEAIAMLRSWILLLILLANAHASYFSHELDYDVDPCDEFHLHVCRNANKKNFGRDLKTTMEEKFSDEALEIVIHLKDPILDLIGDIVKNRGNEDLEDCYEAGLTSIGHALALGKIKDFTVTCAKGECELEDDSEKFSYALRKRLRRQKHRKREDDGPKEERWSEVSNAFVKKTITDYLQYVDPNERLADPLVTYPADAAEPEEWEIINMKDAWEDLDYHDKDFKEDLHEILFKSEVFSPYFNLVYSRFLIDKGGYLPEAKKQELVRLFQKTKEAIKAKANNSPVLSNKAKEEVVKKMNAAELHMGVPNGFLNRTEVDRHIQRYRKHLKRFNTKEKCSLEFLAREINLVRNQIIFEADGNRLNPLSVENFEETIHEHNAYFNGDVFFLPAYIYPFKEPISLGLTYGILVHTMAHELFHGLGLQPMDDLKELQKTRHYADTKICYREYYKSMCTLDDRAVKCPTDGLKDDEGFCDIEGARITYELLKSEFQSNSNQLKGLVDVSEVQRKSGYNELQWFFVGMGMQNCQIESDRHWFKEYKDDPHPRPTIRTIATIMQMWEFTDAFNCRKDQNMYYEKLCEVFPESKQRKEYPKKTAKFRPADRIAGKTAVTNIFKEPDQATLNSAYLPVVAMGSWLMLS</sequence>
<dbReference type="GO" id="GO:0016485">
    <property type="term" value="P:protein processing"/>
    <property type="evidence" value="ECO:0007669"/>
    <property type="project" value="TreeGrafter"/>
</dbReference>
<reference evidence="3 4" key="1">
    <citation type="journal article" date="2015" name="Genome Biol.">
        <title>Comparative genomics of Steinernema reveals deeply conserved gene regulatory networks.</title>
        <authorList>
            <person name="Dillman A.R."/>
            <person name="Macchietto M."/>
            <person name="Porter C.F."/>
            <person name="Rogers A."/>
            <person name="Williams B."/>
            <person name="Antoshechkin I."/>
            <person name="Lee M.M."/>
            <person name="Goodwin Z."/>
            <person name="Lu X."/>
            <person name="Lewis E.E."/>
            <person name="Goodrich-Blair H."/>
            <person name="Stock S.P."/>
            <person name="Adams B.J."/>
            <person name="Sternberg P.W."/>
            <person name="Mortazavi A."/>
        </authorList>
    </citation>
    <scope>NUCLEOTIDE SEQUENCE [LARGE SCALE GENOMIC DNA]</scope>
    <source>
        <strain evidence="3 4">ALL</strain>
    </source>
</reference>
<dbReference type="GO" id="GO:0004222">
    <property type="term" value="F:metalloendopeptidase activity"/>
    <property type="evidence" value="ECO:0007669"/>
    <property type="project" value="InterPro"/>
</dbReference>
<dbReference type="AlphaFoldDB" id="A0A4U5MRR9"/>
<dbReference type="STRING" id="34508.A0A4U5MRR9"/>
<evidence type="ECO:0000256" key="1">
    <source>
        <dbReference type="SAM" id="Phobius"/>
    </source>
</evidence>
<dbReference type="InterPro" id="IPR000718">
    <property type="entry name" value="Peptidase_M13"/>
</dbReference>
<dbReference type="InterPro" id="IPR024079">
    <property type="entry name" value="MetalloPept_cat_dom_sf"/>
</dbReference>
<name>A0A4U5MRR9_STECR</name>
<accession>A0A4U5MRR9</accession>
<gene>
    <name evidence="3" type="ORF">L596_019842</name>
</gene>
<reference evidence="3 4" key="2">
    <citation type="journal article" date="2019" name="G3 (Bethesda)">
        <title>Hybrid Assembly of the Genome of the Entomopathogenic Nematode Steinernema carpocapsae Identifies the X-Chromosome.</title>
        <authorList>
            <person name="Serra L."/>
            <person name="Macchietto M."/>
            <person name="Macias-Munoz A."/>
            <person name="McGill C.J."/>
            <person name="Rodriguez I.M."/>
            <person name="Rodriguez B."/>
            <person name="Murad R."/>
            <person name="Mortazavi A."/>
        </authorList>
    </citation>
    <scope>NUCLEOTIDE SEQUENCE [LARGE SCALE GENOMIC DNA]</scope>
    <source>
        <strain evidence="3 4">ALL</strain>
    </source>
</reference>
<dbReference type="SUPFAM" id="SSF55486">
    <property type="entry name" value="Metalloproteases ('zincins'), catalytic domain"/>
    <property type="match status" value="1"/>
</dbReference>
<keyword evidence="1" id="KW-0812">Transmembrane</keyword>
<dbReference type="Pfam" id="PF01431">
    <property type="entry name" value="Peptidase_M13"/>
    <property type="match status" value="1"/>
</dbReference>
<keyword evidence="1" id="KW-1133">Transmembrane helix</keyword>
<dbReference type="PANTHER" id="PTHR11733:SF133">
    <property type="entry name" value="PHOSPHATE-REGULATING NEUTRAL ENDOPEPTIDASE PHEX"/>
    <property type="match status" value="1"/>
</dbReference>
<dbReference type="EMBL" id="AZBU02000006">
    <property type="protein sequence ID" value="TKR72389.1"/>
    <property type="molecule type" value="Genomic_DNA"/>
</dbReference>
<feature type="transmembrane region" description="Helical" evidence="1">
    <location>
        <begin position="186"/>
        <end position="209"/>
    </location>
</feature>
<dbReference type="OrthoDB" id="5828898at2759"/>
<dbReference type="Gene3D" id="3.40.390.10">
    <property type="entry name" value="Collagenase (Catalytic Domain)"/>
    <property type="match status" value="1"/>
</dbReference>
<organism evidence="3 4">
    <name type="scientific">Steinernema carpocapsae</name>
    <name type="common">Entomopathogenic nematode</name>
    <dbReference type="NCBI Taxonomy" id="34508"/>
    <lineage>
        <taxon>Eukaryota</taxon>
        <taxon>Metazoa</taxon>
        <taxon>Ecdysozoa</taxon>
        <taxon>Nematoda</taxon>
        <taxon>Chromadorea</taxon>
        <taxon>Rhabditida</taxon>
        <taxon>Tylenchina</taxon>
        <taxon>Panagrolaimomorpha</taxon>
        <taxon>Strongyloidoidea</taxon>
        <taxon>Steinernematidae</taxon>
        <taxon>Steinernema</taxon>
    </lineage>
</organism>
<proteinExistence type="predicted"/>
<dbReference type="PANTHER" id="PTHR11733">
    <property type="entry name" value="ZINC METALLOPROTEASE FAMILY M13 NEPRILYSIN-RELATED"/>
    <property type="match status" value="1"/>
</dbReference>